<evidence type="ECO:0000313" key="2">
    <source>
        <dbReference type="EMBL" id="MFD1516853.1"/>
    </source>
</evidence>
<feature type="region of interest" description="Disordered" evidence="1">
    <location>
        <begin position="43"/>
        <end position="64"/>
    </location>
</feature>
<dbReference type="EMBL" id="JBHUCO010000005">
    <property type="protein sequence ID" value="MFD1516853.1"/>
    <property type="molecule type" value="Genomic_DNA"/>
</dbReference>
<dbReference type="Proteomes" id="UP001597114">
    <property type="component" value="Unassembled WGS sequence"/>
</dbReference>
<evidence type="ECO:0000313" key="3">
    <source>
        <dbReference type="Proteomes" id="UP001597114"/>
    </source>
</evidence>
<gene>
    <name evidence="2" type="ORF">ACFSJD_05110</name>
</gene>
<reference evidence="3" key="1">
    <citation type="journal article" date="2019" name="Int. J. Syst. Evol. Microbiol.">
        <title>The Global Catalogue of Microorganisms (GCM) 10K type strain sequencing project: providing services to taxonomists for standard genome sequencing and annotation.</title>
        <authorList>
            <consortium name="The Broad Institute Genomics Platform"/>
            <consortium name="The Broad Institute Genome Sequencing Center for Infectious Disease"/>
            <person name="Wu L."/>
            <person name="Ma J."/>
        </authorList>
    </citation>
    <scope>NUCLEOTIDE SEQUENCE [LARGE SCALE GENOMIC DNA]</scope>
    <source>
        <strain evidence="3">CCM 7043</strain>
    </source>
</reference>
<comment type="caution">
    <text evidence="2">The sequence shown here is derived from an EMBL/GenBank/DDBJ whole genome shotgun (WGS) entry which is preliminary data.</text>
</comment>
<proteinExistence type="predicted"/>
<name>A0ABW4EN46_9PSEU</name>
<accession>A0ABW4EN46</accession>
<dbReference type="RefSeq" id="WP_344725724.1">
    <property type="nucleotide sequence ID" value="NZ_BAAAUS010000034.1"/>
</dbReference>
<organism evidence="2 3">
    <name type="scientific">Pseudonocardia yunnanensis</name>
    <dbReference type="NCBI Taxonomy" id="58107"/>
    <lineage>
        <taxon>Bacteria</taxon>
        <taxon>Bacillati</taxon>
        <taxon>Actinomycetota</taxon>
        <taxon>Actinomycetes</taxon>
        <taxon>Pseudonocardiales</taxon>
        <taxon>Pseudonocardiaceae</taxon>
        <taxon>Pseudonocardia</taxon>
    </lineage>
</organism>
<feature type="compositionally biased region" description="Low complexity" evidence="1">
    <location>
        <begin position="46"/>
        <end position="56"/>
    </location>
</feature>
<protein>
    <submittedName>
        <fullName evidence="2">Uncharacterized protein</fullName>
    </submittedName>
</protein>
<sequence>MTGTTTTAPLTAALQQATEMVRTLTPQQLDDLAAGRGELVFRRAPHAASTRSSAPTRRPRPEVDVSADVAEINRLGTPGEVDDYLHQHDARFTVPVLRQIARALGPTVLTTGRTKAEIRRDIVAGTAGFRTRSAAMSGGAWAK</sequence>
<keyword evidence="3" id="KW-1185">Reference proteome</keyword>
<evidence type="ECO:0000256" key="1">
    <source>
        <dbReference type="SAM" id="MobiDB-lite"/>
    </source>
</evidence>